<organism evidence="2 4">
    <name type="scientific">Acinetobacter proteolyticus</name>
    <dbReference type="NCBI Taxonomy" id="1776741"/>
    <lineage>
        <taxon>Bacteria</taxon>
        <taxon>Pseudomonadati</taxon>
        <taxon>Pseudomonadota</taxon>
        <taxon>Gammaproteobacteria</taxon>
        <taxon>Moraxellales</taxon>
        <taxon>Moraxellaceae</taxon>
        <taxon>Acinetobacter</taxon>
    </lineage>
</organism>
<accession>A0A1E7R6D9</accession>
<proteinExistence type="predicted"/>
<evidence type="ECO:0000313" key="1">
    <source>
        <dbReference type="EMBL" id="ENU24823.1"/>
    </source>
</evidence>
<protein>
    <submittedName>
        <fullName evidence="2">Uncharacterized protein</fullName>
    </submittedName>
</protein>
<dbReference type="EMBL" id="APOI01000008">
    <property type="protein sequence ID" value="ENU24823.1"/>
    <property type="molecule type" value="Genomic_DNA"/>
</dbReference>
<dbReference type="Proteomes" id="UP000013034">
    <property type="component" value="Unassembled WGS sequence"/>
</dbReference>
<dbReference type="RefSeq" id="WP_004653154.1">
    <property type="nucleotide sequence ID" value="NZ_CP158965.1"/>
</dbReference>
<name>A0A1E7R6D9_9GAMM</name>
<dbReference type="GeneID" id="86815573"/>
<evidence type="ECO:0000313" key="4">
    <source>
        <dbReference type="Proteomes" id="UP000233553"/>
    </source>
</evidence>
<evidence type="ECO:0000313" key="3">
    <source>
        <dbReference type="Proteomes" id="UP000013034"/>
    </source>
</evidence>
<evidence type="ECO:0000313" key="2">
    <source>
        <dbReference type="EMBL" id="PKF34713.1"/>
    </source>
</evidence>
<dbReference type="Proteomes" id="UP000233553">
    <property type="component" value="Unassembled WGS sequence"/>
</dbReference>
<keyword evidence="3" id="KW-1185">Reference proteome</keyword>
<dbReference type="EMBL" id="PISJ01000010">
    <property type="protein sequence ID" value="PKF34713.1"/>
    <property type="molecule type" value="Genomic_DNA"/>
</dbReference>
<sequence>MNEEVLLPASRATAISNANVKKLTVDKILSKISSTIKLRASDGDRDALQQFSKHEVSSEDADIVVTELKEAGYRVFLNPNFTNTNIQFQLEWD</sequence>
<dbReference type="AlphaFoldDB" id="A0A1E7R6D9"/>
<reference evidence="2 4" key="2">
    <citation type="submission" date="2017-12" db="EMBL/GenBank/DDBJ databases">
        <title>Draft Genome sequences of multiple microbial strains isolated from spacecraft associated surfaces.</title>
        <authorList>
            <person name="Seuylemezian A."/>
            <person name="Vaishampayan P."/>
            <person name="Venkateswaran K."/>
        </authorList>
    </citation>
    <scope>NUCLEOTIDE SEQUENCE [LARGE SCALE GENOMIC DNA]</scope>
    <source>
        <strain evidence="2 4">2P01AA</strain>
    </source>
</reference>
<gene>
    <name evidence="2" type="ORF">CW311_05975</name>
    <name evidence="1" type="ORF">F993_01071</name>
</gene>
<dbReference type="OrthoDB" id="6692517at2"/>
<comment type="caution">
    <text evidence="2">The sequence shown here is derived from an EMBL/GenBank/DDBJ whole genome shotgun (WGS) entry which is preliminary data.</text>
</comment>
<reference evidence="1 3" key="1">
    <citation type="submission" date="2013-02" db="EMBL/GenBank/DDBJ databases">
        <title>The Genome Sequence of Acinetobacter sp. NIPH 809.</title>
        <authorList>
            <consortium name="The Broad Institute Genome Sequencing Platform"/>
            <consortium name="The Broad Institute Genome Sequencing Center for Infectious Disease"/>
            <person name="Cerqueira G."/>
            <person name="Feldgarden M."/>
            <person name="Courvalin P."/>
            <person name="Perichon B."/>
            <person name="Grillot-Courvalin C."/>
            <person name="Clermont D."/>
            <person name="Rocha E."/>
            <person name="Yoon E.-J."/>
            <person name="Nemec A."/>
            <person name="Walker B."/>
            <person name="Young S.K."/>
            <person name="Zeng Q."/>
            <person name="Gargeya S."/>
            <person name="Fitzgerald M."/>
            <person name="Haas B."/>
            <person name="Abouelleil A."/>
            <person name="Alvarado L."/>
            <person name="Arachchi H.M."/>
            <person name="Berlin A.M."/>
            <person name="Chapman S.B."/>
            <person name="Dewar J."/>
            <person name="Goldberg J."/>
            <person name="Griggs A."/>
            <person name="Gujja S."/>
            <person name="Hansen M."/>
            <person name="Howarth C."/>
            <person name="Imamovic A."/>
            <person name="Larimer J."/>
            <person name="McCowan C."/>
            <person name="Murphy C."/>
            <person name="Neiman D."/>
            <person name="Pearson M."/>
            <person name="Priest M."/>
            <person name="Roberts A."/>
            <person name="Saif S."/>
            <person name="Shea T."/>
            <person name="Sisk P."/>
            <person name="Sykes S."/>
            <person name="Wortman J."/>
            <person name="Nusbaum C."/>
            <person name="Birren B."/>
        </authorList>
    </citation>
    <scope>NUCLEOTIDE SEQUENCE [LARGE SCALE GENOMIC DNA]</scope>
    <source>
        <strain evidence="1 3">NIPH 809</strain>
    </source>
</reference>